<evidence type="ECO:0000256" key="1">
    <source>
        <dbReference type="SAM" id="MobiDB-lite"/>
    </source>
</evidence>
<dbReference type="AlphaFoldDB" id="A0AAN6W5G9"/>
<protein>
    <submittedName>
        <fullName evidence="2">Uncharacterized protein</fullName>
    </submittedName>
</protein>
<evidence type="ECO:0000313" key="3">
    <source>
        <dbReference type="Proteomes" id="UP001302321"/>
    </source>
</evidence>
<sequence>MCSNMDVGYSPVGAQKELRLKGCVHVSRSQRKLSKTGSSQEGSRHGRTGARNRYFCTFIFSHLEPHQDPGIPVPSTLGNKLCASPSRSVFPTVLWWCVDLGDGELSPREICRLDRALTYMVWNMLNGGGRRFNIVISRMQVNSEQCELVSSTIAASPMLAYRTRFSELAAETPLTYRRAIENGTGELWGYLCFCISIDDQFAISSSLLNLVLFSL</sequence>
<dbReference type="Proteomes" id="UP001302321">
    <property type="component" value="Unassembled WGS sequence"/>
</dbReference>
<organism evidence="2 3">
    <name type="scientific">Triangularia setosa</name>
    <dbReference type="NCBI Taxonomy" id="2587417"/>
    <lineage>
        <taxon>Eukaryota</taxon>
        <taxon>Fungi</taxon>
        <taxon>Dikarya</taxon>
        <taxon>Ascomycota</taxon>
        <taxon>Pezizomycotina</taxon>
        <taxon>Sordariomycetes</taxon>
        <taxon>Sordariomycetidae</taxon>
        <taxon>Sordariales</taxon>
        <taxon>Podosporaceae</taxon>
        <taxon>Triangularia</taxon>
    </lineage>
</organism>
<accession>A0AAN6W5G9</accession>
<comment type="caution">
    <text evidence="2">The sequence shown here is derived from an EMBL/GenBank/DDBJ whole genome shotgun (WGS) entry which is preliminary data.</text>
</comment>
<name>A0AAN6W5G9_9PEZI</name>
<reference evidence="2" key="1">
    <citation type="journal article" date="2023" name="Mol. Phylogenet. Evol.">
        <title>Genome-scale phylogeny and comparative genomics of the fungal order Sordariales.</title>
        <authorList>
            <person name="Hensen N."/>
            <person name="Bonometti L."/>
            <person name="Westerberg I."/>
            <person name="Brannstrom I.O."/>
            <person name="Guillou S."/>
            <person name="Cros-Aarteil S."/>
            <person name="Calhoun S."/>
            <person name="Haridas S."/>
            <person name="Kuo A."/>
            <person name="Mondo S."/>
            <person name="Pangilinan J."/>
            <person name="Riley R."/>
            <person name="LaButti K."/>
            <person name="Andreopoulos B."/>
            <person name="Lipzen A."/>
            <person name="Chen C."/>
            <person name="Yan M."/>
            <person name="Daum C."/>
            <person name="Ng V."/>
            <person name="Clum A."/>
            <person name="Steindorff A."/>
            <person name="Ohm R.A."/>
            <person name="Martin F."/>
            <person name="Silar P."/>
            <person name="Natvig D.O."/>
            <person name="Lalanne C."/>
            <person name="Gautier V."/>
            <person name="Ament-Velasquez S.L."/>
            <person name="Kruys A."/>
            <person name="Hutchinson M.I."/>
            <person name="Powell A.J."/>
            <person name="Barry K."/>
            <person name="Miller A.N."/>
            <person name="Grigoriev I.V."/>
            <person name="Debuchy R."/>
            <person name="Gladieux P."/>
            <person name="Hiltunen Thoren M."/>
            <person name="Johannesson H."/>
        </authorList>
    </citation>
    <scope>NUCLEOTIDE SEQUENCE</scope>
    <source>
        <strain evidence="2">CBS 892.96</strain>
    </source>
</reference>
<gene>
    <name evidence="2" type="ORF">QBC36DRAFT_35849</name>
</gene>
<evidence type="ECO:0000313" key="2">
    <source>
        <dbReference type="EMBL" id="KAK4174706.1"/>
    </source>
</evidence>
<feature type="region of interest" description="Disordered" evidence="1">
    <location>
        <begin position="29"/>
        <end position="48"/>
    </location>
</feature>
<reference evidence="2" key="2">
    <citation type="submission" date="2023-05" db="EMBL/GenBank/DDBJ databases">
        <authorList>
            <consortium name="Lawrence Berkeley National Laboratory"/>
            <person name="Steindorff A."/>
            <person name="Hensen N."/>
            <person name="Bonometti L."/>
            <person name="Westerberg I."/>
            <person name="Brannstrom I.O."/>
            <person name="Guillou S."/>
            <person name="Cros-Aarteil S."/>
            <person name="Calhoun S."/>
            <person name="Haridas S."/>
            <person name="Kuo A."/>
            <person name="Mondo S."/>
            <person name="Pangilinan J."/>
            <person name="Riley R."/>
            <person name="Labutti K."/>
            <person name="Andreopoulos B."/>
            <person name="Lipzen A."/>
            <person name="Chen C."/>
            <person name="Yanf M."/>
            <person name="Daum C."/>
            <person name="Ng V."/>
            <person name="Clum A."/>
            <person name="Ohm R."/>
            <person name="Martin F."/>
            <person name="Silar P."/>
            <person name="Natvig D."/>
            <person name="Lalanne C."/>
            <person name="Gautier V."/>
            <person name="Ament-Velasquez S.L."/>
            <person name="Kruys A."/>
            <person name="Hutchinson M.I."/>
            <person name="Powell A.J."/>
            <person name="Barry K."/>
            <person name="Miller A.N."/>
            <person name="Grigoriev I.V."/>
            <person name="Debuchy R."/>
            <person name="Gladieux P."/>
            <person name="Thoren M.H."/>
            <person name="Johannesson H."/>
        </authorList>
    </citation>
    <scope>NUCLEOTIDE SEQUENCE</scope>
    <source>
        <strain evidence="2">CBS 892.96</strain>
    </source>
</reference>
<dbReference type="EMBL" id="MU866268">
    <property type="protein sequence ID" value="KAK4174706.1"/>
    <property type="molecule type" value="Genomic_DNA"/>
</dbReference>
<keyword evidence="3" id="KW-1185">Reference proteome</keyword>
<proteinExistence type="predicted"/>